<protein>
    <submittedName>
        <fullName evidence="2">Uncharacterized protein</fullName>
    </submittedName>
</protein>
<reference evidence="2" key="1">
    <citation type="submission" date="2022-10" db="EMBL/GenBank/DDBJ databases">
        <title>The WGS of Solirubrobacter sp. CPCC 204708.</title>
        <authorList>
            <person name="Jiang Z."/>
        </authorList>
    </citation>
    <scope>NUCLEOTIDE SEQUENCE</scope>
    <source>
        <strain evidence="2">CPCC 204708</strain>
    </source>
</reference>
<organism evidence="2 3">
    <name type="scientific">Solirubrobacter deserti</name>
    <dbReference type="NCBI Taxonomy" id="2282478"/>
    <lineage>
        <taxon>Bacteria</taxon>
        <taxon>Bacillati</taxon>
        <taxon>Actinomycetota</taxon>
        <taxon>Thermoleophilia</taxon>
        <taxon>Solirubrobacterales</taxon>
        <taxon>Solirubrobacteraceae</taxon>
        <taxon>Solirubrobacter</taxon>
    </lineage>
</organism>
<proteinExistence type="predicted"/>
<feature type="compositionally biased region" description="Basic residues" evidence="1">
    <location>
        <begin position="102"/>
        <end position="111"/>
    </location>
</feature>
<accession>A0ABT4RRG3</accession>
<evidence type="ECO:0000313" key="3">
    <source>
        <dbReference type="Proteomes" id="UP001147700"/>
    </source>
</evidence>
<name>A0ABT4RRG3_9ACTN</name>
<dbReference type="Proteomes" id="UP001147700">
    <property type="component" value="Unassembled WGS sequence"/>
</dbReference>
<sequence>MQRIAVLLALTSPSASVRYTFNRNVADSILNTACASAANPVTDLTIGGEAVTPSGNYRITVSTTSPTAATTSPCCPQEPTASAASWTSTRSSRTWAAQRPAPRSRRPPWTG</sequence>
<evidence type="ECO:0000313" key="2">
    <source>
        <dbReference type="EMBL" id="MDA0141165.1"/>
    </source>
</evidence>
<keyword evidence="3" id="KW-1185">Reference proteome</keyword>
<dbReference type="EMBL" id="JAPCID010000051">
    <property type="protein sequence ID" value="MDA0141165.1"/>
    <property type="molecule type" value="Genomic_DNA"/>
</dbReference>
<gene>
    <name evidence="2" type="ORF">OJ962_26945</name>
</gene>
<evidence type="ECO:0000256" key="1">
    <source>
        <dbReference type="SAM" id="MobiDB-lite"/>
    </source>
</evidence>
<feature type="region of interest" description="Disordered" evidence="1">
    <location>
        <begin position="65"/>
        <end position="111"/>
    </location>
</feature>
<comment type="caution">
    <text evidence="2">The sequence shown here is derived from an EMBL/GenBank/DDBJ whole genome shotgun (WGS) entry which is preliminary data.</text>
</comment>
<feature type="compositionally biased region" description="Low complexity" evidence="1">
    <location>
        <begin position="65"/>
        <end position="101"/>
    </location>
</feature>
<dbReference type="RefSeq" id="WP_202956901.1">
    <property type="nucleotide sequence ID" value="NZ_JAPCID010000051.1"/>
</dbReference>